<proteinExistence type="predicted"/>
<evidence type="ECO:0000259" key="5">
    <source>
        <dbReference type="Pfam" id="PF01625"/>
    </source>
</evidence>
<gene>
    <name evidence="6" type="ORF">HMPREF9453_01392</name>
</gene>
<dbReference type="OrthoDB" id="4174719at2"/>
<reference evidence="6 7" key="1">
    <citation type="submission" date="2011-11" db="EMBL/GenBank/DDBJ databases">
        <title>The Genome Sequence of Dialister succinatiphilus YIT 11850.</title>
        <authorList>
            <consortium name="The Broad Institute Genome Sequencing Platform"/>
            <person name="Earl A."/>
            <person name="Ward D."/>
            <person name="Feldgarden M."/>
            <person name="Gevers D."/>
            <person name="Morotomi M."/>
            <person name="Young S.K."/>
            <person name="Zeng Q."/>
            <person name="Gargeya S."/>
            <person name="Fitzgerald M."/>
            <person name="Haas B."/>
            <person name="Abouelleil A."/>
            <person name="Alvarado L."/>
            <person name="Arachchi H.M."/>
            <person name="Berlin A."/>
            <person name="Brown A."/>
            <person name="Chapman S.B."/>
            <person name="Dunbar C."/>
            <person name="Gearin G."/>
            <person name="Goldberg J."/>
            <person name="Griggs A."/>
            <person name="Gujja S."/>
            <person name="Heiman D."/>
            <person name="Howarth C."/>
            <person name="Lui A."/>
            <person name="MacDonald P.J.P."/>
            <person name="Montmayeur A."/>
            <person name="Murphy C."/>
            <person name="Neiman D."/>
            <person name="Pearson M."/>
            <person name="Priest M."/>
            <person name="Roberts A."/>
            <person name="Saif S."/>
            <person name="Shea T."/>
            <person name="Sisk P."/>
            <person name="Stolte C."/>
            <person name="Sykes S."/>
            <person name="Wortman J."/>
            <person name="Nusbaum C."/>
            <person name="Birren B."/>
        </authorList>
    </citation>
    <scope>NUCLEOTIDE SEQUENCE [LARGE SCALE GENOMIC DNA]</scope>
    <source>
        <strain evidence="6 7">YIT 11850</strain>
    </source>
</reference>
<evidence type="ECO:0000256" key="4">
    <source>
        <dbReference type="ARBA" id="ARBA00048782"/>
    </source>
</evidence>
<dbReference type="eggNOG" id="COG0225">
    <property type="taxonomic scope" value="Bacteria"/>
</dbReference>
<keyword evidence="2" id="KW-0560">Oxidoreductase</keyword>
<dbReference type="GO" id="GO:0008113">
    <property type="term" value="F:peptide-methionine (S)-S-oxide reductase activity"/>
    <property type="evidence" value="ECO:0007669"/>
    <property type="project" value="UniProtKB-EC"/>
</dbReference>
<dbReference type="EC" id="1.8.4.11" evidence="1"/>
<dbReference type="PANTHER" id="PTHR42799:SF2">
    <property type="entry name" value="MITOCHONDRIAL PEPTIDE METHIONINE SULFOXIDE REDUCTASE"/>
    <property type="match status" value="1"/>
</dbReference>
<dbReference type="Pfam" id="PF01625">
    <property type="entry name" value="PMSR"/>
    <property type="match status" value="1"/>
</dbReference>
<dbReference type="InterPro" id="IPR036509">
    <property type="entry name" value="Met_Sox_Rdtase_MsrA_sf"/>
</dbReference>
<dbReference type="GO" id="GO:0005737">
    <property type="term" value="C:cytoplasm"/>
    <property type="evidence" value="ECO:0007669"/>
    <property type="project" value="TreeGrafter"/>
</dbReference>
<evidence type="ECO:0000313" key="7">
    <source>
        <dbReference type="Proteomes" id="UP000003277"/>
    </source>
</evidence>
<dbReference type="RefSeq" id="WP_008859886.1">
    <property type="nucleotide sequence ID" value="NZ_JH591188.1"/>
</dbReference>
<evidence type="ECO:0000256" key="3">
    <source>
        <dbReference type="ARBA" id="ARBA00047806"/>
    </source>
</evidence>
<comment type="catalytic activity">
    <reaction evidence="3">
        <text>L-methionyl-[protein] + [thioredoxin]-disulfide + H2O = L-methionyl-(S)-S-oxide-[protein] + [thioredoxin]-dithiol</text>
        <dbReference type="Rhea" id="RHEA:14217"/>
        <dbReference type="Rhea" id="RHEA-COMP:10698"/>
        <dbReference type="Rhea" id="RHEA-COMP:10700"/>
        <dbReference type="Rhea" id="RHEA-COMP:12313"/>
        <dbReference type="Rhea" id="RHEA-COMP:12315"/>
        <dbReference type="ChEBI" id="CHEBI:15377"/>
        <dbReference type="ChEBI" id="CHEBI:16044"/>
        <dbReference type="ChEBI" id="CHEBI:29950"/>
        <dbReference type="ChEBI" id="CHEBI:44120"/>
        <dbReference type="ChEBI" id="CHEBI:50058"/>
        <dbReference type="EC" id="1.8.4.11"/>
    </reaction>
</comment>
<sequence length="201" mass="22995">MYINGAFMKELYLAGGPYYGLQEVFSRVKGVARVRAGFANCSSDSPSKEDIYSGKVEGRECIQVIYNPKKIDIVSLLSLFFTIINPYTDGIQGKAEGPQFRSGVYYTSPEDTMQISYYLTFLQNRGIHRRMTDDAVVFNAFEGEGGRRPPIRTEMKRLENFYEAPEEEQYFLRKHPGTYTPIHIDLLEELGTIGKVENERK</sequence>
<protein>
    <recommendedName>
        <fullName evidence="1">peptide-methionine (S)-S-oxide reductase</fullName>
        <ecNumber evidence="1">1.8.4.11</ecNumber>
    </recommendedName>
</protein>
<evidence type="ECO:0000313" key="6">
    <source>
        <dbReference type="EMBL" id="EHO62800.1"/>
    </source>
</evidence>
<keyword evidence="7" id="KW-1185">Reference proteome</keyword>
<comment type="caution">
    <text evidence="6">The sequence shown here is derived from an EMBL/GenBank/DDBJ whole genome shotgun (WGS) entry which is preliminary data.</text>
</comment>
<dbReference type="InterPro" id="IPR002569">
    <property type="entry name" value="Met_Sox_Rdtase_MsrA_dom"/>
</dbReference>
<evidence type="ECO:0000256" key="1">
    <source>
        <dbReference type="ARBA" id="ARBA00012502"/>
    </source>
</evidence>
<dbReference type="PATRIC" id="fig|742743.3.peg.1416"/>
<dbReference type="STRING" id="742743.HMPREF9453_01392"/>
<organism evidence="6 7">
    <name type="scientific">Dialister succinatiphilus YIT 11850</name>
    <dbReference type="NCBI Taxonomy" id="742743"/>
    <lineage>
        <taxon>Bacteria</taxon>
        <taxon>Bacillati</taxon>
        <taxon>Bacillota</taxon>
        <taxon>Negativicutes</taxon>
        <taxon>Veillonellales</taxon>
        <taxon>Veillonellaceae</taxon>
        <taxon>Dialister</taxon>
    </lineage>
</organism>
<dbReference type="PANTHER" id="PTHR42799">
    <property type="entry name" value="MITOCHONDRIAL PEPTIDE METHIONINE SULFOXIDE REDUCTASE"/>
    <property type="match status" value="1"/>
</dbReference>
<name>H1D1A4_9FIRM</name>
<comment type="catalytic activity">
    <reaction evidence="4">
        <text>[thioredoxin]-disulfide + L-methionine + H2O = L-methionine (S)-S-oxide + [thioredoxin]-dithiol</text>
        <dbReference type="Rhea" id="RHEA:19993"/>
        <dbReference type="Rhea" id="RHEA-COMP:10698"/>
        <dbReference type="Rhea" id="RHEA-COMP:10700"/>
        <dbReference type="ChEBI" id="CHEBI:15377"/>
        <dbReference type="ChEBI" id="CHEBI:29950"/>
        <dbReference type="ChEBI" id="CHEBI:50058"/>
        <dbReference type="ChEBI" id="CHEBI:57844"/>
        <dbReference type="ChEBI" id="CHEBI:58772"/>
        <dbReference type="EC" id="1.8.4.11"/>
    </reaction>
</comment>
<dbReference type="Proteomes" id="UP000003277">
    <property type="component" value="Unassembled WGS sequence"/>
</dbReference>
<dbReference type="EMBL" id="ADLT01000045">
    <property type="protein sequence ID" value="EHO62800.1"/>
    <property type="molecule type" value="Genomic_DNA"/>
</dbReference>
<feature type="domain" description="Peptide methionine sulphoxide reductase MsrA" evidence="5">
    <location>
        <begin position="11"/>
        <end position="180"/>
    </location>
</feature>
<dbReference type="HOGENOM" id="CLU_031040_10_2_9"/>
<dbReference type="Gene3D" id="3.30.1060.10">
    <property type="entry name" value="Peptide methionine sulphoxide reductase MsrA"/>
    <property type="match status" value="1"/>
</dbReference>
<dbReference type="AlphaFoldDB" id="H1D1A4"/>
<accession>H1D1A4</accession>
<dbReference type="InterPro" id="IPR050162">
    <property type="entry name" value="MsrA_MetSO_reductase"/>
</dbReference>
<evidence type="ECO:0000256" key="2">
    <source>
        <dbReference type="ARBA" id="ARBA00023002"/>
    </source>
</evidence>
<dbReference type="SUPFAM" id="SSF55068">
    <property type="entry name" value="Peptide methionine sulfoxide reductase"/>
    <property type="match status" value="1"/>
</dbReference>
<dbReference type="GO" id="GO:0034599">
    <property type="term" value="P:cellular response to oxidative stress"/>
    <property type="evidence" value="ECO:0007669"/>
    <property type="project" value="TreeGrafter"/>
</dbReference>